<dbReference type="SMART" id="SM00382">
    <property type="entry name" value="AAA"/>
    <property type="match status" value="2"/>
</dbReference>
<dbReference type="EC" id="3.6.3.17" evidence="11"/>
<protein>
    <submittedName>
        <fullName evidence="11">Galactose/methyl galactoside import ATP-binding protein MglA</fullName>
        <ecNumber evidence="11">3.6.3.17</ecNumber>
    </submittedName>
</protein>
<dbReference type="PROSITE" id="PS00211">
    <property type="entry name" value="ABC_TRANSPORTER_1"/>
    <property type="match status" value="1"/>
</dbReference>
<comment type="subcellular location">
    <subcellularLocation>
        <location evidence="1">Cell membrane</location>
        <topology evidence="1">Peripheral membrane protein</topology>
    </subcellularLocation>
</comment>
<dbReference type="OrthoDB" id="9805029at2"/>
<keyword evidence="2" id="KW-0813">Transport</keyword>
<dbReference type="PATRIC" id="fig|1768241.3.peg.572"/>
<dbReference type="InterPro" id="IPR003593">
    <property type="entry name" value="AAA+_ATPase"/>
</dbReference>
<dbReference type="InterPro" id="IPR017871">
    <property type="entry name" value="ABC_transporter-like_CS"/>
</dbReference>
<dbReference type="PANTHER" id="PTHR43790:SF3">
    <property type="entry name" value="D-ALLOSE IMPORT ATP-BINDING PROTEIN ALSA-RELATED"/>
    <property type="match status" value="1"/>
</dbReference>
<dbReference type="Pfam" id="PF00005">
    <property type="entry name" value="ABC_tran"/>
    <property type="match status" value="2"/>
</dbReference>
<keyword evidence="8" id="KW-1278">Translocase</keyword>
<evidence type="ECO:0000256" key="6">
    <source>
        <dbReference type="ARBA" id="ARBA00022741"/>
    </source>
</evidence>
<dbReference type="CDD" id="cd03215">
    <property type="entry name" value="ABC_Carb_Monos_II"/>
    <property type="match status" value="1"/>
</dbReference>
<keyword evidence="6" id="KW-0547">Nucleotide-binding</keyword>
<comment type="caution">
    <text evidence="11">The sequence shown here is derived from an EMBL/GenBank/DDBJ whole genome shotgun (WGS) entry which is preliminary data.</text>
</comment>
<sequence length="509" mass="55010">MPQNILTVSELKKHFGGVRALDGVSFSLTRGETHALVGENGAGKSTLIKTLSGAFPFDSGDIVLDDAPYRPDSPHEAKARGLQVVHQEFNLLNHLSVAENISIEAMPRTRFGILDRAEMNRRARAALDAIGLGDIDVRATVQSLGIAHRQLVEIARALQSDSSILILDEPTATLTERETKRLFDIVADIKSRGVTVVFVTHHLNEVFAICDRVTIFRNGKTIATEVIAETTPAAVVRHMVGRELATERNTYQNRDISGKCALSTHNLKVASNPHPEGLDIAVHYGEIVGIAGLVGAGRTEFLRGIFAADPIVSGHLARNGTPMVFRSPRDAISAGIAFVTEDRKEEGLILDMPISANVSLANMASVSGHGLMRFGLERQRAEDHRAKLQIKCGSVSDAASSMSGGNQQKVVLAKWLARTPEVLILDEPTRGVDVGAKAEIYGILRKLAQEGAGLLIVSSELPELMTLCDRILVMANHRIVGSVSRDDFTEEHILKLAYGQNGTEEGTIA</sequence>
<dbReference type="GO" id="GO:0005524">
    <property type="term" value="F:ATP binding"/>
    <property type="evidence" value="ECO:0007669"/>
    <property type="project" value="UniProtKB-KW"/>
</dbReference>
<gene>
    <name evidence="11" type="primary">mglA_2</name>
    <name evidence="11" type="ORF">TRIHO_05630</name>
</gene>
<dbReference type="PROSITE" id="PS50893">
    <property type="entry name" value="ABC_TRANSPORTER_2"/>
    <property type="match status" value="2"/>
</dbReference>
<dbReference type="SUPFAM" id="SSF52540">
    <property type="entry name" value="P-loop containing nucleoside triphosphate hydrolases"/>
    <property type="match status" value="2"/>
</dbReference>
<keyword evidence="3" id="KW-1003">Cell membrane</keyword>
<evidence type="ECO:0000256" key="8">
    <source>
        <dbReference type="ARBA" id="ARBA00022967"/>
    </source>
</evidence>
<keyword evidence="5" id="KW-0677">Repeat</keyword>
<dbReference type="AlphaFoldDB" id="A0A132C3R4"/>
<organism evidence="11 12">
    <name type="scientific">Tritonibacter horizontis</name>
    <dbReference type="NCBI Taxonomy" id="1768241"/>
    <lineage>
        <taxon>Bacteria</taxon>
        <taxon>Pseudomonadati</taxon>
        <taxon>Pseudomonadota</taxon>
        <taxon>Alphaproteobacteria</taxon>
        <taxon>Rhodobacterales</taxon>
        <taxon>Paracoccaceae</taxon>
        <taxon>Tritonibacter</taxon>
    </lineage>
</organism>
<evidence type="ECO:0000256" key="3">
    <source>
        <dbReference type="ARBA" id="ARBA00022475"/>
    </source>
</evidence>
<dbReference type="RefSeq" id="WP_082704990.1">
    <property type="nucleotide sequence ID" value="NZ_LPUY01000012.1"/>
</dbReference>
<evidence type="ECO:0000313" key="11">
    <source>
        <dbReference type="EMBL" id="KUP94637.1"/>
    </source>
</evidence>
<dbReference type="Gene3D" id="3.40.50.300">
    <property type="entry name" value="P-loop containing nucleotide triphosphate hydrolases"/>
    <property type="match status" value="2"/>
</dbReference>
<evidence type="ECO:0000256" key="5">
    <source>
        <dbReference type="ARBA" id="ARBA00022737"/>
    </source>
</evidence>
<evidence type="ECO:0000259" key="10">
    <source>
        <dbReference type="PROSITE" id="PS50893"/>
    </source>
</evidence>
<evidence type="ECO:0000256" key="7">
    <source>
        <dbReference type="ARBA" id="ARBA00022840"/>
    </source>
</evidence>
<keyword evidence="7 11" id="KW-0067">ATP-binding</keyword>
<proteinExistence type="predicted"/>
<dbReference type="EMBL" id="LPUY01000012">
    <property type="protein sequence ID" value="KUP94637.1"/>
    <property type="molecule type" value="Genomic_DNA"/>
</dbReference>
<dbReference type="InterPro" id="IPR027417">
    <property type="entry name" value="P-loop_NTPase"/>
</dbReference>
<dbReference type="PANTHER" id="PTHR43790">
    <property type="entry name" value="CARBOHYDRATE TRANSPORT ATP-BINDING PROTEIN MG119-RELATED"/>
    <property type="match status" value="1"/>
</dbReference>
<dbReference type="Proteomes" id="UP000068382">
    <property type="component" value="Unassembled WGS sequence"/>
</dbReference>
<dbReference type="CDD" id="cd03216">
    <property type="entry name" value="ABC_Carb_Monos_I"/>
    <property type="match status" value="1"/>
</dbReference>
<dbReference type="InterPro" id="IPR003439">
    <property type="entry name" value="ABC_transporter-like_ATP-bd"/>
</dbReference>
<evidence type="ECO:0000256" key="4">
    <source>
        <dbReference type="ARBA" id="ARBA00022597"/>
    </source>
</evidence>
<evidence type="ECO:0000313" key="12">
    <source>
        <dbReference type="Proteomes" id="UP000068382"/>
    </source>
</evidence>
<dbReference type="InterPro" id="IPR050107">
    <property type="entry name" value="ABC_carbohydrate_import_ATPase"/>
</dbReference>
<dbReference type="FunFam" id="3.40.50.300:FF:000127">
    <property type="entry name" value="Ribose import ATP-binding protein RbsA"/>
    <property type="match status" value="1"/>
</dbReference>
<reference evidence="11 12" key="1">
    <citation type="submission" date="2015-12" db="EMBL/GenBank/DDBJ databases">
        <title>Genome sequence of the marine Rhodobacteraceae strain O3.65, Candidatus Tritonibacter horizontis.</title>
        <authorList>
            <person name="Poehlein A."/>
            <person name="Giebel H.A."/>
            <person name="Voget S."/>
            <person name="Brinkhoff T."/>
        </authorList>
    </citation>
    <scope>NUCLEOTIDE SEQUENCE [LARGE SCALE GENOMIC DNA]</scope>
    <source>
        <strain evidence="11 12">O3.65</strain>
    </source>
</reference>
<feature type="domain" description="ABC transporter" evidence="10">
    <location>
        <begin position="251"/>
        <end position="501"/>
    </location>
</feature>
<evidence type="ECO:0000256" key="1">
    <source>
        <dbReference type="ARBA" id="ARBA00004202"/>
    </source>
</evidence>
<accession>A0A132C3R4</accession>
<dbReference type="GO" id="GO:0005886">
    <property type="term" value="C:plasma membrane"/>
    <property type="evidence" value="ECO:0007669"/>
    <property type="project" value="UniProtKB-SubCell"/>
</dbReference>
<dbReference type="GO" id="GO:0016887">
    <property type="term" value="F:ATP hydrolysis activity"/>
    <property type="evidence" value="ECO:0007669"/>
    <property type="project" value="InterPro"/>
</dbReference>
<keyword evidence="12" id="KW-1185">Reference proteome</keyword>
<name>A0A132C3R4_9RHOB</name>
<keyword evidence="4" id="KW-0762">Sugar transport</keyword>
<keyword evidence="11" id="KW-0378">Hydrolase</keyword>
<evidence type="ECO:0000256" key="2">
    <source>
        <dbReference type="ARBA" id="ARBA00022448"/>
    </source>
</evidence>
<keyword evidence="9" id="KW-0472">Membrane</keyword>
<evidence type="ECO:0000256" key="9">
    <source>
        <dbReference type="ARBA" id="ARBA00023136"/>
    </source>
</evidence>
<feature type="domain" description="ABC transporter" evidence="10">
    <location>
        <begin position="6"/>
        <end position="243"/>
    </location>
</feature>